<evidence type="ECO:0000256" key="3">
    <source>
        <dbReference type="ARBA" id="ARBA00023014"/>
    </source>
</evidence>
<dbReference type="EMBL" id="SNXO01000031">
    <property type="protein sequence ID" value="TDP51382.1"/>
    <property type="molecule type" value="Genomic_DNA"/>
</dbReference>
<dbReference type="InterPro" id="IPR017896">
    <property type="entry name" value="4Fe4S_Fe-S-bd"/>
</dbReference>
<dbReference type="InterPro" id="IPR053135">
    <property type="entry name" value="AKR2_Oxidoreductase"/>
</dbReference>
<dbReference type="InterPro" id="IPR036812">
    <property type="entry name" value="NAD(P)_OxRdtase_dom_sf"/>
</dbReference>
<dbReference type="PANTHER" id="PTHR43312:SF2">
    <property type="entry name" value="OXIDOREDUCTASE"/>
    <property type="match status" value="1"/>
</dbReference>
<dbReference type="SUPFAM" id="SSF53254">
    <property type="entry name" value="Phosphoglycerate mutase-like"/>
    <property type="match status" value="1"/>
</dbReference>
<sequence length="574" mass="64699">MISRIYFIRHGITEGNDRKWFYGKADLPLTAEGKETLKKFRDRGIYPDIPDDAGCYTSALSRTDETFQIIYGDRARKPLPLLNEMQFGEYECKTYEELKGYEGFHDWAYDETGDVKLPGGESRNEFAARVSKGLKELVNLHRMKEWSHRHGGQDAITVMVCHGGVISAIMQELFPQVNGSMWDWMPDPGLGYMVEFEGGEPSMYEKITDIKKLGFGFMRLPEKNGEIDMDMTKAMVDRFMDRGYTYFDTAYAYNAGKSEEAIKTALVDRYPRDSFQLATKLPAFSAKTEEEAKAMFDTSLARTGAGYFDFYLLHNLDDEKLASFDKFHMWDFLKEKKAEGKIVKAGFSFHGKAEGLAKILDDHPEVDFVQLQINYLDWEDPEVESRKCYDVARNHFKPIIIMEPVKGGNLSDFSGEARDVLTAAAPDASLASWAMRYAMGLTGVITVLSGMSDMDQLEDNLATADNYKPLTEEEKKALNKAAEILHSLPGIPCTGCRYCVAGCPSSIDIPGIMDCMNQVVRYNNAHGAANSYYWTIMGAGKATDCIQCGKCEEACPQHIKIVDYMTRAADIFDK</sequence>
<dbReference type="Pfam" id="PF13187">
    <property type="entry name" value="Fer4_9"/>
    <property type="match status" value="1"/>
</dbReference>
<dbReference type="SUPFAM" id="SSF46548">
    <property type="entry name" value="alpha-helical ferredoxin"/>
    <property type="match status" value="1"/>
</dbReference>
<dbReference type="GO" id="GO:0051536">
    <property type="term" value="F:iron-sulfur cluster binding"/>
    <property type="evidence" value="ECO:0007669"/>
    <property type="project" value="UniProtKB-KW"/>
</dbReference>
<gene>
    <name evidence="5" type="ORF">EV211_1313</name>
</gene>
<keyword evidence="3" id="KW-0411">Iron-sulfur</keyword>
<keyword evidence="6" id="KW-1185">Reference proteome</keyword>
<comment type="caution">
    <text evidence="5">The sequence shown here is derived from an EMBL/GenBank/DDBJ whole genome shotgun (WGS) entry which is preliminary data.</text>
</comment>
<dbReference type="Pfam" id="PF00300">
    <property type="entry name" value="His_Phos_1"/>
    <property type="match status" value="1"/>
</dbReference>
<dbReference type="PANTHER" id="PTHR43312">
    <property type="entry name" value="D-THREO-ALDOSE 1-DEHYDROGENASE"/>
    <property type="match status" value="1"/>
</dbReference>
<name>A0A4R6PZS1_9FIRM</name>
<dbReference type="InterPro" id="IPR023210">
    <property type="entry name" value="NADP_OxRdtase_dom"/>
</dbReference>
<accession>A0A4R6PZS1</accession>
<evidence type="ECO:0000256" key="2">
    <source>
        <dbReference type="ARBA" id="ARBA00023004"/>
    </source>
</evidence>
<keyword evidence="2" id="KW-0408">Iron</keyword>
<evidence type="ECO:0000313" key="6">
    <source>
        <dbReference type="Proteomes" id="UP000295500"/>
    </source>
</evidence>
<organism evidence="5 6">
    <name type="scientific">Aminicella lysinilytica</name>
    <dbReference type="NCBI Taxonomy" id="433323"/>
    <lineage>
        <taxon>Bacteria</taxon>
        <taxon>Bacillati</taxon>
        <taxon>Bacillota</taxon>
        <taxon>Clostridia</taxon>
        <taxon>Peptostreptococcales</taxon>
        <taxon>Anaerovoracaceae</taxon>
        <taxon>Aminicella</taxon>
    </lineage>
</organism>
<dbReference type="PROSITE" id="PS51379">
    <property type="entry name" value="4FE4S_FER_2"/>
    <property type="match status" value="2"/>
</dbReference>
<dbReference type="InterPro" id="IPR017900">
    <property type="entry name" value="4Fe4S_Fe_S_CS"/>
</dbReference>
<keyword evidence="1" id="KW-0479">Metal-binding</keyword>
<dbReference type="Gene3D" id="3.30.70.20">
    <property type="match status" value="1"/>
</dbReference>
<protein>
    <submittedName>
        <fullName evidence="5">Putative aldo/keto reductase-like oxidoreductase</fullName>
    </submittedName>
</protein>
<dbReference type="RefSeq" id="WP_133528942.1">
    <property type="nucleotide sequence ID" value="NZ_SNXO01000031.1"/>
</dbReference>
<reference evidence="5 6" key="1">
    <citation type="submission" date="2019-03" db="EMBL/GenBank/DDBJ databases">
        <title>Genomic Encyclopedia of Type Strains, Phase IV (KMG-IV): sequencing the most valuable type-strain genomes for metagenomic binning, comparative biology and taxonomic classification.</title>
        <authorList>
            <person name="Goeker M."/>
        </authorList>
    </citation>
    <scope>NUCLEOTIDE SEQUENCE [LARGE SCALE GENOMIC DNA]</scope>
    <source>
        <strain evidence="5 6">DSM 28287</strain>
    </source>
</reference>
<dbReference type="Gene3D" id="3.40.50.1240">
    <property type="entry name" value="Phosphoglycerate mutase-like"/>
    <property type="match status" value="1"/>
</dbReference>
<dbReference type="SUPFAM" id="SSF51430">
    <property type="entry name" value="NAD(P)-linked oxidoreductase"/>
    <property type="match status" value="1"/>
</dbReference>
<feature type="domain" description="4Fe-4S ferredoxin-type" evidence="4">
    <location>
        <begin position="534"/>
        <end position="564"/>
    </location>
</feature>
<dbReference type="InterPro" id="IPR029033">
    <property type="entry name" value="His_PPase_superfam"/>
</dbReference>
<dbReference type="CDD" id="cd07067">
    <property type="entry name" value="HP_PGM_like"/>
    <property type="match status" value="1"/>
</dbReference>
<dbReference type="GO" id="GO:0046872">
    <property type="term" value="F:metal ion binding"/>
    <property type="evidence" value="ECO:0007669"/>
    <property type="project" value="UniProtKB-KW"/>
</dbReference>
<dbReference type="PROSITE" id="PS00198">
    <property type="entry name" value="4FE4S_FER_1"/>
    <property type="match status" value="1"/>
</dbReference>
<dbReference type="CDD" id="cd19096">
    <property type="entry name" value="AKR_Fe-S_oxidoreductase"/>
    <property type="match status" value="1"/>
</dbReference>
<dbReference type="OrthoDB" id="9773828at2"/>
<dbReference type="Pfam" id="PF00248">
    <property type="entry name" value="Aldo_ket_red"/>
    <property type="match status" value="1"/>
</dbReference>
<proteinExistence type="predicted"/>
<evidence type="ECO:0000256" key="1">
    <source>
        <dbReference type="ARBA" id="ARBA00022723"/>
    </source>
</evidence>
<dbReference type="AlphaFoldDB" id="A0A4R6PZS1"/>
<evidence type="ECO:0000259" key="4">
    <source>
        <dbReference type="PROSITE" id="PS51379"/>
    </source>
</evidence>
<dbReference type="Gene3D" id="3.20.20.100">
    <property type="entry name" value="NADP-dependent oxidoreductase domain"/>
    <property type="match status" value="1"/>
</dbReference>
<dbReference type="InterPro" id="IPR013078">
    <property type="entry name" value="His_Pase_superF_clade-1"/>
</dbReference>
<dbReference type="Proteomes" id="UP000295500">
    <property type="component" value="Unassembled WGS sequence"/>
</dbReference>
<evidence type="ECO:0000313" key="5">
    <source>
        <dbReference type="EMBL" id="TDP51382.1"/>
    </source>
</evidence>
<feature type="domain" description="4Fe-4S ferredoxin-type" evidence="4">
    <location>
        <begin position="482"/>
        <end position="512"/>
    </location>
</feature>
<dbReference type="SMART" id="SM00855">
    <property type="entry name" value="PGAM"/>
    <property type="match status" value="1"/>
</dbReference>